<reference evidence="1" key="1">
    <citation type="submission" date="2015-12" db="EMBL/GenBank/DDBJ databases">
        <title>Gene expression during late stages of embryo sac development: a critical building block for successful pollen-pistil interactions.</title>
        <authorList>
            <person name="Liu Y."/>
            <person name="Joly V."/>
            <person name="Sabar M."/>
            <person name="Matton D.P."/>
        </authorList>
    </citation>
    <scope>NUCLEOTIDE SEQUENCE</scope>
</reference>
<accession>A0A0V0HRN5</accession>
<evidence type="ECO:0000313" key="1">
    <source>
        <dbReference type="EMBL" id="JAP23061.1"/>
    </source>
</evidence>
<organism evidence="1">
    <name type="scientific">Solanum chacoense</name>
    <name type="common">Chaco potato</name>
    <dbReference type="NCBI Taxonomy" id="4108"/>
    <lineage>
        <taxon>Eukaryota</taxon>
        <taxon>Viridiplantae</taxon>
        <taxon>Streptophyta</taxon>
        <taxon>Embryophyta</taxon>
        <taxon>Tracheophyta</taxon>
        <taxon>Spermatophyta</taxon>
        <taxon>Magnoliopsida</taxon>
        <taxon>eudicotyledons</taxon>
        <taxon>Gunneridae</taxon>
        <taxon>Pentapetalae</taxon>
        <taxon>asterids</taxon>
        <taxon>lamiids</taxon>
        <taxon>Solanales</taxon>
        <taxon>Solanaceae</taxon>
        <taxon>Solanoideae</taxon>
        <taxon>Solaneae</taxon>
        <taxon>Solanum</taxon>
    </lineage>
</organism>
<proteinExistence type="predicted"/>
<dbReference type="EMBL" id="GEDG01002517">
    <property type="protein sequence ID" value="JAP35877.1"/>
    <property type="molecule type" value="Transcribed_RNA"/>
</dbReference>
<dbReference type="AlphaFoldDB" id="A0A0V0HRN5"/>
<sequence length="97" mass="11629">MLESYSMNLFGSWVMQGELVGKCQFHFMLEFRKKRRSNGWNMAPLALRYHVLREQSENLIKGLKIQLYILEDRVYFAMTIKISSFLTRGFPKRIKYV</sequence>
<dbReference type="EMBL" id="GEDG01015881">
    <property type="protein sequence ID" value="JAP23061.1"/>
    <property type="molecule type" value="Transcribed_RNA"/>
</dbReference>
<protein>
    <submittedName>
        <fullName evidence="1">Putative ovule protein</fullName>
    </submittedName>
</protein>
<name>A0A0V0HRN5_SOLCH</name>